<sequence length="141" mass="15918">MLSTTDSCIVRTENKEVLYFVGLFRIANTEFLPEYRQKDSKEFLTISDKVHQVMNFVYKTSPFSKFYKQSIVADVSNNNNGGLLVHFWLQFVVPHTEGQVFCEDCIGAILKDSIQTSILNRTSIGTLQSLAVDIDSVVLNG</sequence>
<evidence type="ECO:0000259" key="1">
    <source>
        <dbReference type="PROSITE" id="PS50024"/>
    </source>
</evidence>
<keyword evidence="3" id="KW-1185">Reference proteome</keyword>
<dbReference type="EMBL" id="JANPWB010000012">
    <property type="protein sequence ID" value="KAJ1119239.1"/>
    <property type="molecule type" value="Genomic_DNA"/>
</dbReference>
<dbReference type="SUPFAM" id="SSF82671">
    <property type="entry name" value="SEA domain"/>
    <property type="match status" value="1"/>
</dbReference>
<evidence type="ECO:0000313" key="3">
    <source>
        <dbReference type="Proteomes" id="UP001066276"/>
    </source>
</evidence>
<dbReference type="Gene3D" id="3.30.70.960">
    <property type="entry name" value="SEA domain"/>
    <property type="match status" value="1"/>
</dbReference>
<reference evidence="2" key="1">
    <citation type="journal article" date="2022" name="bioRxiv">
        <title>Sequencing and chromosome-scale assembly of the giantPleurodeles waltlgenome.</title>
        <authorList>
            <person name="Brown T."/>
            <person name="Elewa A."/>
            <person name="Iarovenko S."/>
            <person name="Subramanian E."/>
            <person name="Araus A.J."/>
            <person name="Petzold A."/>
            <person name="Susuki M."/>
            <person name="Suzuki K.-i.T."/>
            <person name="Hayashi T."/>
            <person name="Toyoda A."/>
            <person name="Oliveira C."/>
            <person name="Osipova E."/>
            <person name="Leigh N.D."/>
            <person name="Simon A."/>
            <person name="Yun M.H."/>
        </authorList>
    </citation>
    <scope>NUCLEOTIDE SEQUENCE</scope>
    <source>
        <strain evidence="2">20211129_DDA</strain>
        <tissue evidence="2">Liver</tissue>
    </source>
</reference>
<feature type="domain" description="SEA" evidence="1">
    <location>
        <begin position="16"/>
        <end position="141"/>
    </location>
</feature>
<dbReference type="InterPro" id="IPR036364">
    <property type="entry name" value="SEA_dom_sf"/>
</dbReference>
<dbReference type="AlphaFoldDB" id="A0AAV7NXC3"/>
<dbReference type="Proteomes" id="UP001066276">
    <property type="component" value="Chromosome 8"/>
</dbReference>
<evidence type="ECO:0000313" key="2">
    <source>
        <dbReference type="EMBL" id="KAJ1119239.1"/>
    </source>
</evidence>
<organism evidence="2 3">
    <name type="scientific">Pleurodeles waltl</name>
    <name type="common">Iberian ribbed newt</name>
    <dbReference type="NCBI Taxonomy" id="8319"/>
    <lineage>
        <taxon>Eukaryota</taxon>
        <taxon>Metazoa</taxon>
        <taxon>Chordata</taxon>
        <taxon>Craniata</taxon>
        <taxon>Vertebrata</taxon>
        <taxon>Euteleostomi</taxon>
        <taxon>Amphibia</taxon>
        <taxon>Batrachia</taxon>
        <taxon>Caudata</taxon>
        <taxon>Salamandroidea</taxon>
        <taxon>Salamandridae</taxon>
        <taxon>Pleurodelinae</taxon>
        <taxon>Pleurodeles</taxon>
    </lineage>
</organism>
<protein>
    <recommendedName>
        <fullName evidence="1">SEA domain-containing protein</fullName>
    </recommendedName>
</protein>
<proteinExistence type="predicted"/>
<gene>
    <name evidence="2" type="ORF">NDU88_007425</name>
</gene>
<dbReference type="PROSITE" id="PS50024">
    <property type="entry name" value="SEA"/>
    <property type="match status" value="1"/>
</dbReference>
<dbReference type="InterPro" id="IPR000082">
    <property type="entry name" value="SEA_dom"/>
</dbReference>
<comment type="caution">
    <text evidence="2">The sequence shown here is derived from an EMBL/GenBank/DDBJ whole genome shotgun (WGS) entry which is preliminary data.</text>
</comment>
<name>A0AAV7NXC3_PLEWA</name>
<accession>A0AAV7NXC3</accession>
<dbReference type="Pfam" id="PF01390">
    <property type="entry name" value="SEA"/>
    <property type="match status" value="1"/>
</dbReference>